<evidence type="ECO:0000313" key="2">
    <source>
        <dbReference type="EMBL" id="KAJ7226720.1"/>
    </source>
</evidence>
<keyword evidence="3" id="KW-1185">Reference proteome</keyword>
<comment type="caution">
    <text evidence="2">The sequence shown here is derived from an EMBL/GenBank/DDBJ whole genome shotgun (WGS) entry which is preliminary data.</text>
</comment>
<proteinExistence type="predicted"/>
<accession>A0AAD6YQP4</accession>
<name>A0AAD6YQP4_9AGAR</name>
<dbReference type="Proteomes" id="UP001219525">
    <property type="component" value="Unassembled WGS sequence"/>
</dbReference>
<evidence type="ECO:0000256" key="1">
    <source>
        <dbReference type="SAM" id="MobiDB-lite"/>
    </source>
</evidence>
<dbReference type="EMBL" id="JARJCW010000003">
    <property type="protein sequence ID" value="KAJ7226720.1"/>
    <property type="molecule type" value="Genomic_DNA"/>
</dbReference>
<dbReference type="AlphaFoldDB" id="A0AAD6YQP4"/>
<organism evidence="2 3">
    <name type="scientific">Mycena pura</name>
    <dbReference type="NCBI Taxonomy" id="153505"/>
    <lineage>
        <taxon>Eukaryota</taxon>
        <taxon>Fungi</taxon>
        <taxon>Dikarya</taxon>
        <taxon>Basidiomycota</taxon>
        <taxon>Agaricomycotina</taxon>
        <taxon>Agaricomycetes</taxon>
        <taxon>Agaricomycetidae</taxon>
        <taxon>Agaricales</taxon>
        <taxon>Marasmiineae</taxon>
        <taxon>Mycenaceae</taxon>
        <taxon>Mycena</taxon>
    </lineage>
</organism>
<protein>
    <submittedName>
        <fullName evidence="2">Uncharacterized protein</fullName>
    </submittedName>
</protein>
<sequence>MRLVSAHHSPAAILTVEEPPDSLESPSQVPHHPPTELVPAHQCPHGLTPLSSGSRDTSGPLATAAKASGRLVCPRGGFSRTYTGSTSLPADLLPACHLAGSPLNNSQLSQNSSCKLTRRVQVNSGELWE</sequence>
<evidence type="ECO:0000313" key="3">
    <source>
        <dbReference type="Proteomes" id="UP001219525"/>
    </source>
</evidence>
<feature type="region of interest" description="Disordered" evidence="1">
    <location>
        <begin position="1"/>
        <end position="63"/>
    </location>
</feature>
<gene>
    <name evidence="2" type="ORF">GGX14DRAFT_555311</name>
</gene>
<reference evidence="2" key="1">
    <citation type="submission" date="2023-03" db="EMBL/GenBank/DDBJ databases">
        <title>Massive genome expansion in bonnet fungi (Mycena s.s.) driven by repeated elements and novel gene families across ecological guilds.</title>
        <authorList>
            <consortium name="Lawrence Berkeley National Laboratory"/>
            <person name="Harder C.B."/>
            <person name="Miyauchi S."/>
            <person name="Viragh M."/>
            <person name="Kuo A."/>
            <person name="Thoen E."/>
            <person name="Andreopoulos B."/>
            <person name="Lu D."/>
            <person name="Skrede I."/>
            <person name="Drula E."/>
            <person name="Henrissat B."/>
            <person name="Morin E."/>
            <person name="Kohler A."/>
            <person name="Barry K."/>
            <person name="LaButti K."/>
            <person name="Morin E."/>
            <person name="Salamov A."/>
            <person name="Lipzen A."/>
            <person name="Mereny Z."/>
            <person name="Hegedus B."/>
            <person name="Baldrian P."/>
            <person name="Stursova M."/>
            <person name="Weitz H."/>
            <person name="Taylor A."/>
            <person name="Grigoriev I.V."/>
            <person name="Nagy L.G."/>
            <person name="Martin F."/>
            <person name="Kauserud H."/>
        </authorList>
    </citation>
    <scope>NUCLEOTIDE SEQUENCE</scope>
    <source>
        <strain evidence="2">9144</strain>
    </source>
</reference>